<dbReference type="InterPro" id="IPR000620">
    <property type="entry name" value="EamA_dom"/>
</dbReference>
<feature type="transmembrane region" description="Helical" evidence="1">
    <location>
        <begin position="100"/>
        <end position="117"/>
    </location>
</feature>
<evidence type="ECO:0000256" key="1">
    <source>
        <dbReference type="SAM" id="Phobius"/>
    </source>
</evidence>
<dbReference type="EMBL" id="BMWZ01000013">
    <property type="protein sequence ID" value="GGZ93898.1"/>
    <property type="molecule type" value="Genomic_DNA"/>
</dbReference>
<feature type="domain" description="EamA" evidence="2">
    <location>
        <begin position="23"/>
        <end position="145"/>
    </location>
</feature>
<reference evidence="3" key="2">
    <citation type="submission" date="2020-09" db="EMBL/GenBank/DDBJ databases">
        <authorList>
            <person name="Sun Q."/>
            <person name="Kim S."/>
        </authorList>
    </citation>
    <scope>NUCLEOTIDE SEQUENCE</scope>
    <source>
        <strain evidence="3">KCTC 12710</strain>
    </source>
</reference>
<comment type="caution">
    <text evidence="3">The sequence shown here is derived from an EMBL/GenBank/DDBJ whole genome shotgun (WGS) entry which is preliminary data.</text>
</comment>
<dbReference type="PANTHER" id="PTHR22911">
    <property type="entry name" value="ACYL-MALONYL CONDENSING ENZYME-RELATED"/>
    <property type="match status" value="1"/>
</dbReference>
<dbReference type="Pfam" id="PF00892">
    <property type="entry name" value="EamA"/>
    <property type="match status" value="2"/>
</dbReference>
<feature type="transmembrane region" description="Helical" evidence="1">
    <location>
        <begin position="20"/>
        <end position="39"/>
    </location>
</feature>
<organism evidence="3 4">
    <name type="scientific">Algibacter mikhailovii</name>
    <dbReference type="NCBI Taxonomy" id="425498"/>
    <lineage>
        <taxon>Bacteria</taxon>
        <taxon>Pseudomonadati</taxon>
        <taxon>Bacteroidota</taxon>
        <taxon>Flavobacteriia</taxon>
        <taxon>Flavobacteriales</taxon>
        <taxon>Flavobacteriaceae</taxon>
        <taxon>Algibacter</taxon>
    </lineage>
</organism>
<sequence length="306" mass="34653">MPNDKRLLQINNQLKNQIHLHFLVFIAGFTAILGELITIEAISLVWYRMIMASVLMFVYIKIRRVNLKINLKSLIRLSIAGVIIALHWITFFGAIDASNISITLAMFSTGAFFASFIEPLIYKRGIIWYEILFGGLVVIGVFIITQSEIKYLTGILLGIVSAFFSSLFAVLNGMFLRQHKASVISYYEFLSGVFFISVYILCFGDGFTKDFFSISPSDFKYLFILASICTAYAFIASVHVMKVISPYTVVLSYNLEPIYGIAMAIILFPEKERMSPNFYYGAIVIISVVIINAVLKHRRKSKRDNS</sequence>
<accession>A0A918VDZ7</accession>
<feature type="transmembrane region" description="Helical" evidence="1">
    <location>
        <begin position="45"/>
        <end position="62"/>
    </location>
</feature>
<feature type="transmembrane region" description="Helical" evidence="1">
    <location>
        <begin position="278"/>
        <end position="295"/>
    </location>
</feature>
<dbReference type="RefSeq" id="WP_189362769.1">
    <property type="nucleotide sequence ID" value="NZ_BMWZ01000013.1"/>
</dbReference>
<keyword evidence="1" id="KW-0472">Membrane</keyword>
<gene>
    <name evidence="3" type="ORF">GCM10007028_35330</name>
</gene>
<evidence type="ECO:0000313" key="4">
    <source>
        <dbReference type="Proteomes" id="UP000636004"/>
    </source>
</evidence>
<dbReference type="InterPro" id="IPR037185">
    <property type="entry name" value="EmrE-like"/>
</dbReference>
<reference evidence="3" key="1">
    <citation type="journal article" date="2014" name="Int. J. Syst. Evol. Microbiol.">
        <title>Complete genome sequence of Corynebacterium casei LMG S-19264T (=DSM 44701T), isolated from a smear-ripened cheese.</title>
        <authorList>
            <consortium name="US DOE Joint Genome Institute (JGI-PGF)"/>
            <person name="Walter F."/>
            <person name="Albersmeier A."/>
            <person name="Kalinowski J."/>
            <person name="Ruckert C."/>
        </authorList>
    </citation>
    <scope>NUCLEOTIDE SEQUENCE</scope>
    <source>
        <strain evidence="3">KCTC 12710</strain>
    </source>
</reference>
<feature type="domain" description="EamA" evidence="2">
    <location>
        <begin position="153"/>
        <end position="291"/>
    </location>
</feature>
<feature type="transmembrane region" description="Helical" evidence="1">
    <location>
        <begin position="74"/>
        <end position="94"/>
    </location>
</feature>
<dbReference type="PANTHER" id="PTHR22911:SF79">
    <property type="entry name" value="MOBA-LIKE NTP TRANSFERASE DOMAIN-CONTAINING PROTEIN"/>
    <property type="match status" value="1"/>
</dbReference>
<evidence type="ECO:0000313" key="3">
    <source>
        <dbReference type="EMBL" id="GGZ93898.1"/>
    </source>
</evidence>
<feature type="transmembrane region" description="Helical" evidence="1">
    <location>
        <begin position="126"/>
        <end position="145"/>
    </location>
</feature>
<feature type="transmembrane region" description="Helical" evidence="1">
    <location>
        <begin position="221"/>
        <end position="240"/>
    </location>
</feature>
<protein>
    <submittedName>
        <fullName evidence="3">Permease</fullName>
    </submittedName>
</protein>
<feature type="transmembrane region" description="Helical" evidence="1">
    <location>
        <begin position="247"/>
        <end position="266"/>
    </location>
</feature>
<name>A0A918VDZ7_9FLAO</name>
<keyword evidence="4" id="KW-1185">Reference proteome</keyword>
<keyword evidence="1" id="KW-0812">Transmembrane</keyword>
<keyword evidence="1" id="KW-1133">Transmembrane helix</keyword>
<dbReference type="Proteomes" id="UP000636004">
    <property type="component" value="Unassembled WGS sequence"/>
</dbReference>
<dbReference type="AlphaFoldDB" id="A0A918VDZ7"/>
<feature type="transmembrane region" description="Helical" evidence="1">
    <location>
        <begin position="151"/>
        <end position="171"/>
    </location>
</feature>
<evidence type="ECO:0000259" key="2">
    <source>
        <dbReference type="Pfam" id="PF00892"/>
    </source>
</evidence>
<dbReference type="GO" id="GO:0016020">
    <property type="term" value="C:membrane"/>
    <property type="evidence" value="ECO:0007669"/>
    <property type="project" value="InterPro"/>
</dbReference>
<dbReference type="SUPFAM" id="SSF103481">
    <property type="entry name" value="Multidrug resistance efflux transporter EmrE"/>
    <property type="match status" value="2"/>
</dbReference>
<feature type="transmembrane region" description="Helical" evidence="1">
    <location>
        <begin position="183"/>
        <end position="201"/>
    </location>
</feature>
<proteinExistence type="predicted"/>